<keyword evidence="5" id="KW-1185">Reference proteome</keyword>
<evidence type="ECO:0000313" key="5">
    <source>
        <dbReference type="Proteomes" id="UP001374579"/>
    </source>
</evidence>
<feature type="compositionally biased region" description="Basic and acidic residues" evidence="2">
    <location>
        <begin position="70"/>
        <end position="80"/>
    </location>
</feature>
<dbReference type="AlphaFoldDB" id="A0AAN9AIU9"/>
<comment type="caution">
    <text evidence="4">The sequence shown here is derived from an EMBL/GenBank/DDBJ whole genome shotgun (WGS) entry which is preliminary data.</text>
</comment>
<accession>A0AAN9AIU9</accession>
<name>A0AAN9AIU9_9CAEN</name>
<evidence type="ECO:0000256" key="2">
    <source>
        <dbReference type="SAM" id="MobiDB-lite"/>
    </source>
</evidence>
<evidence type="ECO:0000256" key="1">
    <source>
        <dbReference type="SAM" id="Coils"/>
    </source>
</evidence>
<feature type="region of interest" description="Disordered" evidence="2">
    <location>
        <begin position="70"/>
        <end position="94"/>
    </location>
</feature>
<sequence>MTLLQTATMVSTLLMVTTLPVSAEGGHHSWRYVFPFFPAELDVLLGHLRTTVLRLEEVLDKCKDMAEGEWEGGDKGKEVMRLSADNDDNNGKNMEEKVEKILELRETVSELEDEIEECRFHFWTGQEAD</sequence>
<organism evidence="4 5">
    <name type="scientific">Littorina saxatilis</name>
    <dbReference type="NCBI Taxonomy" id="31220"/>
    <lineage>
        <taxon>Eukaryota</taxon>
        <taxon>Metazoa</taxon>
        <taxon>Spiralia</taxon>
        <taxon>Lophotrochozoa</taxon>
        <taxon>Mollusca</taxon>
        <taxon>Gastropoda</taxon>
        <taxon>Caenogastropoda</taxon>
        <taxon>Littorinimorpha</taxon>
        <taxon>Littorinoidea</taxon>
        <taxon>Littorinidae</taxon>
        <taxon>Littorina</taxon>
    </lineage>
</organism>
<keyword evidence="1" id="KW-0175">Coiled coil</keyword>
<reference evidence="4 5" key="1">
    <citation type="submission" date="2024-02" db="EMBL/GenBank/DDBJ databases">
        <title>Chromosome-scale genome assembly of the rough periwinkle Littorina saxatilis.</title>
        <authorList>
            <person name="De Jode A."/>
            <person name="Faria R."/>
            <person name="Formenti G."/>
            <person name="Sims Y."/>
            <person name="Smith T.P."/>
            <person name="Tracey A."/>
            <person name="Wood J.M.D."/>
            <person name="Zagrodzka Z.B."/>
            <person name="Johannesson K."/>
            <person name="Butlin R.K."/>
            <person name="Leder E.H."/>
        </authorList>
    </citation>
    <scope>NUCLEOTIDE SEQUENCE [LARGE SCALE GENOMIC DNA]</scope>
    <source>
        <strain evidence="4">Snail1</strain>
        <tissue evidence="4">Muscle</tissue>
    </source>
</reference>
<dbReference type="Proteomes" id="UP001374579">
    <property type="component" value="Unassembled WGS sequence"/>
</dbReference>
<dbReference type="EMBL" id="JBAMIC010004070">
    <property type="protein sequence ID" value="KAK7087743.1"/>
    <property type="molecule type" value="Genomic_DNA"/>
</dbReference>
<feature type="signal peptide" evidence="3">
    <location>
        <begin position="1"/>
        <end position="23"/>
    </location>
</feature>
<gene>
    <name evidence="4" type="ORF">V1264_021754</name>
</gene>
<protein>
    <submittedName>
        <fullName evidence="4">Uncharacterized protein</fullName>
    </submittedName>
</protein>
<evidence type="ECO:0000256" key="3">
    <source>
        <dbReference type="SAM" id="SignalP"/>
    </source>
</evidence>
<feature type="coiled-coil region" evidence="1">
    <location>
        <begin position="94"/>
        <end position="121"/>
    </location>
</feature>
<evidence type="ECO:0000313" key="4">
    <source>
        <dbReference type="EMBL" id="KAK7087743.1"/>
    </source>
</evidence>
<keyword evidence="3" id="KW-0732">Signal</keyword>
<proteinExistence type="predicted"/>
<feature type="chain" id="PRO_5042937714" evidence="3">
    <location>
        <begin position="24"/>
        <end position="129"/>
    </location>
</feature>